<organism evidence="1">
    <name type="scientific">Borrelia crocidurae DOU</name>
    <dbReference type="NCBI Taxonomy" id="1293575"/>
    <lineage>
        <taxon>Bacteria</taxon>
        <taxon>Pseudomonadati</taxon>
        <taxon>Spirochaetota</taxon>
        <taxon>Spirochaetia</taxon>
        <taxon>Spirochaetales</taxon>
        <taxon>Borreliaceae</taxon>
        <taxon>Borrelia</taxon>
    </lineage>
</organism>
<protein>
    <submittedName>
        <fullName evidence="1">Uncharacterized protein</fullName>
    </submittedName>
</protein>
<dbReference type="HOGENOM" id="CLU_3285838_0_0_12"/>
<gene>
    <name evidence="1" type="ORF">BCD_1680</name>
</gene>
<reference evidence="1" key="1">
    <citation type="submission" date="2013-02" db="EMBL/GenBank/DDBJ databases">
        <title>Comparative genomics of Borrelia species.</title>
        <authorList>
            <person name="Schwan T.G."/>
            <person name="Raffel S.J."/>
            <person name="Porcella S.F."/>
        </authorList>
    </citation>
    <scope>NUCLEOTIDE SEQUENCE</scope>
    <source>
        <strain evidence="1">DOU</strain>
        <plasmid evidence="1">unnamed</plasmid>
    </source>
</reference>
<keyword evidence="1" id="KW-0614">Plasmid</keyword>
<evidence type="ECO:0000313" key="1">
    <source>
        <dbReference type="EMBL" id="AHH07746.1"/>
    </source>
</evidence>
<name>W5SRQ3_9SPIR</name>
<sequence>MIHTLIKDHDTNEKKFQIMKDILEDKNSKIYKDISKLLTD</sequence>
<accession>W5SRQ3</accession>
<dbReference type="EMBL" id="CP004335">
    <property type="protein sequence ID" value="AHH07746.1"/>
    <property type="molecule type" value="Genomic_DNA"/>
</dbReference>
<proteinExistence type="predicted"/>
<geneLocation type="plasmid" evidence="1">
    <name>unnamed</name>
</geneLocation>
<dbReference type="AlphaFoldDB" id="W5SRQ3"/>